<protein>
    <submittedName>
        <fullName evidence="2">ATP-binding protein</fullName>
    </submittedName>
</protein>
<accession>A0ABV1H6M9</accession>
<dbReference type="EMBL" id="JBBMFS010000006">
    <property type="protein sequence ID" value="MEQ2555113.1"/>
    <property type="molecule type" value="Genomic_DNA"/>
</dbReference>
<proteinExistence type="predicted"/>
<evidence type="ECO:0000313" key="3">
    <source>
        <dbReference type="Proteomes" id="UP001546774"/>
    </source>
</evidence>
<dbReference type="InterPro" id="IPR003959">
    <property type="entry name" value="ATPase_AAA_core"/>
</dbReference>
<dbReference type="InterPro" id="IPR027417">
    <property type="entry name" value="P-loop_NTPase"/>
</dbReference>
<comment type="caution">
    <text evidence="2">The sequence shown here is derived from an EMBL/GenBank/DDBJ whole genome shotgun (WGS) entry which is preliminary data.</text>
</comment>
<keyword evidence="2" id="KW-0067">ATP-binding</keyword>
<evidence type="ECO:0000313" key="2">
    <source>
        <dbReference type="EMBL" id="MEQ2555113.1"/>
    </source>
</evidence>
<dbReference type="Pfam" id="PF13304">
    <property type="entry name" value="AAA_21"/>
    <property type="match status" value="1"/>
</dbReference>
<keyword evidence="3" id="KW-1185">Reference proteome</keyword>
<organism evidence="2 3">
    <name type="scientific">Lachnospira intestinalis</name>
    <dbReference type="NCBI Taxonomy" id="3133158"/>
    <lineage>
        <taxon>Bacteria</taxon>
        <taxon>Bacillati</taxon>
        <taxon>Bacillota</taxon>
        <taxon>Clostridia</taxon>
        <taxon>Lachnospirales</taxon>
        <taxon>Lachnospiraceae</taxon>
        <taxon>Lachnospira</taxon>
    </lineage>
</organism>
<dbReference type="PANTHER" id="PTHR40396">
    <property type="entry name" value="ATPASE-LIKE PROTEIN"/>
    <property type="match status" value="1"/>
</dbReference>
<dbReference type="PANTHER" id="PTHR40396:SF1">
    <property type="entry name" value="ATPASE AAA-TYPE CORE DOMAIN-CONTAINING PROTEIN"/>
    <property type="match status" value="1"/>
</dbReference>
<keyword evidence="2" id="KW-0547">Nucleotide-binding</keyword>
<sequence length="443" mass="50073">MTDWMGEGIIQDVERYGVIMFVSFSVGNTGPFKEITGITTLAENLKKEFLEENTFEVSGQNYNKISYIYGANGSGKTNYLAALTKMQKMIIMSTVLGANNNKLLEVPAIKKELAAPIETFKFDIDCKSKETYFEIQVIIEEILYTYSFAIQDGKIQKELLTKKKKRTEVLIKRTSPKYEDIVLRSGLSSFKNMVSVVREDALCLAMAAMLNNPLASMILNEIMNYRVINMASVGNAPDFDEENTNEEAIERYLKYLKIADPTLTNLKVDLESKMDKHVLSEDDLENKELVIKNIHVSVQSLHATYKDHKQVGEIELPFLKYESNGTIRMLRVLPAIFEALDAGSTLFIDEIENGLHPNLVKLLAGLFNSNESNPHHAQLICTTHDTLLLDGVRRDQVWFTDKNQYGETSMCRLSDYPNVRSNDNIAAKYLQGVFGAIPNTQNL</sequence>
<gene>
    <name evidence="2" type="ORF">WMO37_08860</name>
</gene>
<reference evidence="2" key="1">
    <citation type="submission" date="2024-03" db="EMBL/GenBank/DDBJ databases">
        <title>Human intestinal bacterial collection.</title>
        <authorList>
            <person name="Pauvert C."/>
            <person name="Hitch T.C.A."/>
            <person name="Clavel T."/>
        </authorList>
    </citation>
    <scope>NUCLEOTIDE SEQUENCE [LARGE SCALE GENOMIC DNA]</scope>
    <source>
        <strain evidence="2">CLA-AA-H89B</strain>
    </source>
</reference>
<dbReference type="Proteomes" id="UP001546774">
    <property type="component" value="Unassembled WGS sequence"/>
</dbReference>
<feature type="domain" description="ATPase AAA-type core" evidence="1">
    <location>
        <begin position="68"/>
        <end position="390"/>
    </location>
</feature>
<name>A0ABV1H6M9_9FIRM</name>
<dbReference type="SUPFAM" id="SSF52540">
    <property type="entry name" value="P-loop containing nucleoside triphosphate hydrolases"/>
    <property type="match status" value="1"/>
</dbReference>
<dbReference type="GO" id="GO:0005524">
    <property type="term" value="F:ATP binding"/>
    <property type="evidence" value="ECO:0007669"/>
    <property type="project" value="UniProtKB-KW"/>
</dbReference>
<dbReference type="Gene3D" id="3.40.50.300">
    <property type="entry name" value="P-loop containing nucleotide triphosphate hydrolases"/>
    <property type="match status" value="1"/>
</dbReference>
<evidence type="ECO:0000259" key="1">
    <source>
        <dbReference type="Pfam" id="PF13304"/>
    </source>
</evidence>